<evidence type="ECO:0000313" key="3">
    <source>
        <dbReference type="Proteomes" id="UP001597414"/>
    </source>
</evidence>
<evidence type="ECO:0000259" key="1">
    <source>
        <dbReference type="SMART" id="SM00471"/>
    </source>
</evidence>
<keyword evidence="3" id="KW-1185">Reference proteome</keyword>
<dbReference type="InterPro" id="IPR006674">
    <property type="entry name" value="HD_domain"/>
</dbReference>
<dbReference type="RefSeq" id="WP_380800209.1">
    <property type="nucleotide sequence ID" value="NZ_JBHUIV010000006.1"/>
</dbReference>
<reference evidence="3" key="1">
    <citation type="journal article" date="2019" name="Int. J. Syst. Evol. Microbiol.">
        <title>The Global Catalogue of Microorganisms (GCM) 10K type strain sequencing project: providing services to taxonomists for standard genome sequencing and annotation.</title>
        <authorList>
            <consortium name="The Broad Institute Genomics Platform"/>
            <consortium name="The Broad Institute Genome Sequencing Center for Infectious Disease"/>
            <person name="Wu L."/>
            <person name="Ma J."/>
        </authorList>
    </citation>
    <scope>NUCLEOTIDE SEQUENCE [LARGE SCALE GENOMIC DNA]</scope>
    <source>
        <strain evidence="3">KCTC 19812</strain>
    </source>
</reference>
<dbReference type="SUPFAM" id="SSF109604">
    <property type="entry name" value="HD-domain/PDEase-like"/>
    <property type="match status" value="1"/>
</dbReference>
<dbReference type="SMART" id="SM00471">
    <property type="entry name" value="HDc"/>
    <property type="match status" value="1"/>
</dbReference>
<dbReference type="Gene3D" id="1.10.3210.10">
    <property type="entry name" value="Hypothetical protein af1432"/>
    <property type="match status" value="1"/>
</dbReference>
<dbReference type="EMBL" id="JBHUIV010000006">
    <property type="protein sequence ID" value="MFD2200490.1"/>
    <property type="molecule type" value="Genomic_DNA"/>
</dbReference>
<dbReference type="CDD" id="cd00077">
    <property type="entry name" value="HDc"/>
    <property type="match status" value="1"/>
</dbReference>
<proteinExistence type="predicted"/>
<protein>
    <submittedName>
        <fullName evidence="2">HD domain-containing protein</fullName>
    </submittedName>
</protein>
<dbReference type="Proteomes" id="UP001597414">
    <property type="component" value="Unassembled WGS sequence"/>
</dbReference>
<dbReference type="InterPro" id="IPR003607">
    <property type="entry name" value="HD/PDEase_dom"/>
</dbReference>
<comment type="caution">
    <text evidence="2">The sequence shown here is derived from an EMBL/GenBank/DDBJ whole genome shotgun (WGS) entry which is preliminary data.</text>
</comment>
<organism evidence="2 3">
    <name type="scientific">Shivajiella indica</name>
    <dbReference type="NCBI Taxonomy" id="872115"/>
    <lineage>
        <taxon>Bacteria</taxon>
        <taxon>Pseudomonadati</taxon>
        <taxon>Bacteroidota</taxon>
        <taxon>Cytophagia</taxon>
        <taxon>Cytophagales</taxon>
        <taxon>Cyclobacteriaceae</taxon>
        <taxon>Shivajiella</taxon>
    </lineage>
</organism>
<feature type="domain" description="HD/PDEase" evidence="1">
    <location>
        <begin position="23"/>
        <end position="136"/>
    </location>
</feature>
<dbReference type="Pfam" id="PF01966">
    <property type="entry name" value="HD"/>
    <property type="match status" value="1"/>
</dbReference>
<name>A0ABW5B4I3_9BACT</name>
<evidence type="ECO:0000313" key="2">
    <source>
        <dbReference type="EMBL" id="MFD2200490.1"/>
    </source>
</evidence>
<gene>
    <name evidence="2" type="ORF">ACFSKV_02855</name>
</gene>
<accession>A0ABW5B4I3</accession>
<sequence length="195" mass="23303">MEIYSQIFEIFFSKLKEETPSYYTYHTPEHTQYVIEKAIMIGKEENIQKKEIELLKIAALFHDMGFLRSRENHEETACEMVSQELPSWDFSTYEISQICGMIRATKIPQRPISLLDKIIADADLEYLGTDLYEVQANNLYKELIYFNPTLTKKEWLEIQVNFLSTHRFHTEFCINNRDPKKQEHLKRLKCNFIEF</sequence>